<dbReference type="PROSITE" id="PS00028">
    <property type="entry name" value="ZINC_FINGER_C2H2_1"/>
    <property type="match status" value="3"/>
</dbReference>
<evidence type="ECO:0000256" key="4">
    <source>
        <dbReference type="ARBA" id="ARBA00022833"/>
    </source>
</evidence>
<dbReference type="PANTHER" id="PTHR14003">
    <property type="entry name" value="TRANSCRIPTIONAL REPRESSOR PROTEIN YY"/>
    <property type="match status" value="1"/>
</dbReference>
<dbReference type="InterPro" id="IPR036236">
    <property type="entry name" value="Znf_C2H2_sf"/>
</dbReference>
<dbReference type="GO" id="GO:0000785">
    <property type="term" value="C:chromatin"/>
    <property type="evidence" value="ECO:0007669"/>
    <property type="project" value="TreeGrafter"/>
</dbReference>
<dbReference type="SMART" id="SM00355">
    <property type="entry name" value="ZnF_C2H2"/>
    <property type="match status" value="3"/>
</dbReference>
<dbReference type="EMBL" id="MBDO02000088">
    <property type="protein sequence ID" value="RLN63756.1"/>
    <property type="molecule type" value="Genomic_DNA"/>
</dbReference>
<dbReference type="GO" id="GO:0031519">
    <property type="term" value="C:PcG protein complex"/>
    <property type="evidence" value="ECO:0007669"/>
    <property type="project" value="TreeGrafter"/>
</dbReference>
<keyword evidence="2" id="KW-0677">Repeat</keyword>
<protein>
    <recommendedName>
        <fullName evidence="7">C2H2-type domain-containing protein</fullName>
    </recommendedName>
</protein>
<sequence length="225" mass="24537">MVSTAISIQPPFYDMRMAPVLYSFPVQPMPCQNFLPIPAVQQPYSQNSRCTEPSATCPRKRFHVCPVPSCSKRFTTSGNLSRHKRMHGKIDPLKCPIVGCICVFPSTNKLERHLKFHYGGNVKVCHVETCGRTFSTTGNLNRHLKKHHGGMPSPSAASSTATPTSGSGTQVSIQSWSPCSTSSESGSDSDTDTSVELCWPAPSEPGTSGVSFDSMWNKELLDVLE</sequence>
<evidence type="ECO:0000313" key="8">
    <source>
        <dbReference type="EMBL" id="RLN63756.1"/>
    </source>
</evidence>
<organism evidence="8 9">
    <name type="scientific">Phytophthora kernoviae</name>
    <dbReference type="NCBI Taxonomy" id="325452"/>
    <lineage>
        <taxon>Eukaryota</taxon>
        <taxon>Sar</taxon>
        <taxon>Stramenopiles</taxon>
        <taxon>Oomycota</taxon>
        <taxon>Peronosporomycetes</taxon>
        <taxon>Peronosporales</taxon>
        <taxon>Peronosporaceae</taxon>
        <taxon>Phytophthora</taxon>
    </lineage>
</organism>
<dbReference type="GO" id="GO:0000978">
    <property type="term" value="F:RNA polymerase II cis-regulatory region sequence-specific DNA binding"/>
    <property type="evidence" value="ECO:0007669"/>
    <property type="project" value="TreeGrafter"/>
</dbReference>
<dbReference type="Pfam" id="PF00096">
    <property type="entry name" value="zf-C2H2"/>
    <property type="match status" value="2"/>
</dbReference>
<feature type="non-terminal residue" evidence="8">
    <location>
        <position position="225"/>
    </location>
</feature>
<keyword evidence="1" id="KW-0479">Metal-binding</keyword>
<dbReference type="SUPFAM" id="SSF57667">
    <property type="entry name" value="beta-beta-alpha zinc fingers"/>
    <property type="match status" value="2"/>
</dbReference>
<dbReference type="Proteomes" id="UP000277300">
    <property type="component" value="Unassembled WGS sequence"/>
</dbReference>
<dbReference type="OrthoDB" id="6365676at2759"/>
<dbReference type="GO" id="GO:0000981">
    <property type="term" value="F:DNA-binding transcription factor activity, RNA polymerase II-specific"/>
    <property type="evidence" value="ECO:0007669"/>
    <property type="project" value="TreeGrafter"/>
</dbReference>
<evidence type="ECO:0000256" key="2">
    <source>
        <dbReference type="ARBA" id="ARBA00022737"/>
    </source>
</evidence>
<reference evidence="8 9" key="1">
    <citation type="submission" date="2018-07" db="EMBL/GenBank/DDBJ databases">
        <title>Genome sequencing of oomycete isolates from Chile give support for New Zealand origin for Phytophthora kernoviae and make available the first Nothophytophthora sp. genome.</title>
        <authorList>
            <person name="Studholme D.J."/>
            <person name="Sanfuentes E."/>
            <person name="Panda P."/>
            <person name="Hill R."/>
            <person name="Sambles C."/>
            <person name="Grant M."/>
            <person name="Williams N.M."/>
            <person name="Mcdougal R.L."/>
        </authorList>
    </citation>
    <scope>NUCLEOTIDE SEQUENCE [LARGE SCALE GENOMIC DNA]</scope>
    <source>
        <strain evidence="8">Chile6</strain>
    </source>
</reference>
<feature type="domain" description="C2H2-type" evidence="7">
    <location>
        <begin position="123"/>
        <end position="152"/>
    </location>
</feature>
<dbReference type="InterPro" id="IPR013087">
    <property type="entry name" value="Znf_C2H2_type"/>
</dbReference>
<dbReference type="Gene3D" id="3.30.160.60">
    <property type="entry name" value="Classic Zinc Finger"/>
    <property type="match status" value="2"/>
</dbReference>
<gene>
    <name evidence="8" type="ORF">BBP00_00003879</name>
</gene>
<evidence type="ECO:0000256" key="6">
    <source>
        <dbReference type="SAM" id="MobiDB-lite"/>
    </source>
</evidence>
<comment type="caution">
    <text evidence="8">The sequence shown here is derived from an EMBL/GenBank/DDBJ whole genome shotgun (WGS) entry which is preliminary data.</text>
</comment>
<evidence type="ECO:0000259" key="7">
    <source>
        <dbReference type="PROSITE" id="PS50157"/>
    </source>
</evidence>
<evidence type="ECO:0000256" key="3">
    <source>
        <dbReference type="ARBA" id="ARBA00022771"/>
    </source>
</evidence>
<dbReference type="PROSITE" id="PS50157">
    <property type="entry name" value="ZINC_FINGER_C2H2_2"/>
    <property type="match status" value="2"/>
</dbReference>
<name>A0A3F2RT63_9STRA</name>
<accession>A0A3F2RT63</accession>
<proteinExistence type="predicted"/>
<evidence type="ECO:0000256" key="5">
    <source>
        <dbReference type="PROSITE-ProRule" id="PRU00042"/>
    </source>
</evidence>
<dbReference type="FunFam" id="3.30.160.60:FF:000072">
    <property type="entry name" value="zinc finger protein 143 isoform X1"/>
    <property type="match status" value="1"/>
</dbReference>
<dbReference type="GO" id="GO:0008270">
    <property type="term" value="F:zinc ion binding"/>
    <property type="evidence" value="ECO:0007669"/>
    <property type="project" value="UniProtKB-KW"/>
</dbReference>
<feature type="compositionally biased region" description="Low complexity" evidence="6">
    <location>
        <begin position="150"/>
        <end position="186"/>
    </location>
</feature>
<evidence type="ECO:0000313" key="9">
    <source>
        <dbReference type="Proteomes" id="UP000277300"/>
    </source>
</evidence>
<dbReference type="GO" id="GO:0005667">
    <property type="term" value="C:transcription regulator complex"/>
    <property type="evidence" value="ECO:0007669"/>
    <property type="project" value="TreeGrafter"/>
</dbReference>
<dbReference type="PANTHER" id="PTHR14003:SF19">
    <property type="entry name" value="YY2 TRANSCRIPTION FACTOR"/>
    <property type="match status" value="1"/>
</dbReference>
<evidence type="ECO:0000256" key="1">
    <source>
        <dbReference type="ARBA" id="ARBA00022723"/>
    </source>
</evidence>
<feature type="region of interest" description="Disordered" evidence="6">
    <location>
        <begin position="141"/>
        <end position="212"/>
    </location>
</feature>
<keyword evidence="3 5" id="KW-0863">Zinc-finger</keyword>
<keyword evidence="4" id="KW-0862">Zinc</keyword>
<dbReference type="AlphaFoldDB" id="A0A3F2RT63"/>
<feature type="domain" description="C2H2-type" evidence="7">
    <location>
        <begin position="63"/>
        <end position="92"/>
    </location>
</feature>